<evidence type="ECO:0000313" key="6">
    <source>
        <dbReference type="Proteomes" id="UP000466894"/>
    </source>
</evidence>
<keyword evidence="5" id="KW-1185">Reference proteome</keyword>
<feature type="compositionally biased region" description="Low complexity" evidence="1">
    <location>
        <begin position="30"/>
        <end position="51"/>
    </location>
</feature>
<evidence type="ECO:0000256" key="1">
    <source>
        <dbReference type="SAM" id="MobiDB-lite"/>
    </source>
</evidence>
<gene>
    <name evidence="3" type="primary">lppN</name>
    <name evidence="4" type="ORF">BST37_17485</name>
    <name evidence="3" type="ORF">MNVI_45460</name>
</gene>
<evidence type="ECO:0000256" key="2">
    <source>
        <dbReference type="SAM" id="SignalP"/>
    </source>
</evidence>
<reference evidence="4 5" key="1">
    <citation type="submission" date="2017-02" db="EMBL/GenBank/DDBJ databases">
        <title>The new phylogeny of genus Mycobacterium.</title>
        <authorList>
            <person name="Tortoli E."/>
            <person name="Trovato A."/>
            <person name="Cirillo D.M."/>
        </authorList>
    </citation>
    <scope>NUCLEOTIDE SEQUENCE [LARGE SCALE GENOMIC DNA]</scope>
    <source>
        <strain evidence="4 5">DSM 45145</strain>
    </source>
</reference>
<sequence length="171" mass="18251">MRIRCRHIMVWASLTAVGLLPACATHPPDAAQRPSSRTSTTTATTANPSATREPRRAKWIDLKVGDCLADPAPTDPDVLTVTIVDCATPHHAEVYLREPMADDPGFANVANQQCTAGFSGYTGQSITDSPFTMTYLIDSNQDRTAANPAPSTVICLLQAADGRQLAGSARR</sequence>
<dbReference type="RefSeq" id="WP_083089035.1">
    <property type="nucleotide sequence ID" value="NZ_AP022583.1"/>
</dbReference>
<reference evidence="3 6" key="2">
    <citation type="journal article" date="2019" name="Emerg. Microbes Infect.">
        <title>Comprehensive subspecies identification of 175 nontuberculous mycobacteria species based on 7547 genomic profiles.</title>
        <authorList>
            <person name="Matsumoto Y."/>
            <person name="Kinjo T."/>
            <person name="Motooka D."/>
            <person name="Nabeya D."/>
            <person name="Jung N."/>
            <person name="Uechi K."/>
            <person name="Horii T."/>
            <person name="Iida T."/>
            <person name="Fujita J."/>
            <person name="Nakamura S."/>
        </authorList>
    </citation>
    <scope>NUCLEOTIDE SEQUENCE [LARGE SCALE GENOMIC DNA]</scope>
    <source>
        <strain evidence="3 6">JCM 16367</strain>
    </source>
</reference>
<dbReference type="AlphaFoldDB" id="A0A7I7PKR2"/>
<dbReference type="EMBL" id="MVIC01000040">
    <property type="protein sequence ID" value="ORB11972.1"/>
    <property type="molecule type" value="Genomic_DNA"/>
</dbReference>
<dbReference type="KEGG" id="mnv:MNVI_45460"/>
<organism evidence="3 6">
    <name type="scientific">Mycobacterium noviomagense</name>
    <dbReference type="NCBI Taxonomy" id="459858"/>
    <lineage>
        <taxon>Bacteria</taxon>
        <taxon>Bacillati</taxon>
        <taxon>Actinomycetota</taxon>
        <taxon>Actinomycetes</taxon>
        <taxon>Mycobacteriales</taxon>
        <taxon>Mycobacteriaceae</taxon>
        <taxon>Mycobacterium</taxon>
    </lineage>
</organism>
<evidence type="ECO:0000313" key="3">
    <source>
        <dbReference type="EMBL" id="BBY09228.1"/>
    </source>
</evidence>
<feature type="region of interest" description="Disordered" evidence="1">
    <location>
        <begin position="27"/>
        <end position="53"/>
    </location>
</feature>
<dbReference type="Proteomes" id="UP000192374">
    <property type="component" value="Unassembled WGS sequence"/>
</dbReference>
<dbReference type="Proteomes" id="UP000466894">
    <property type="component" value="Chromosome"/>
</dbReference>
<name>A0A7I7PKR2_9MYCO</name>
<keyword evidence="3" id="KW-0449">Lipoprotein</keyword>
<reference evidence="3" key="3">
    <citation type="submission" date="2020-02" db="EMBL/GenBank/DDBJ databases">
        <authorList>
            <person name="Matsumoto Y."/>
            <person name="Motooka D."/>
            <person name="Nakamura S."/>
        </authorList>
    </citation>
    <scope>NUCLEOTIDE SEQUENCE</scope>
    <source>
        <strain evidence="3">JCM 16367</strain>
    </source>
</reference>
<proteinExistence type="predicted"/>
<keyword evidence="2" id="KW-0732">Signal</keyword>
<evidence type="ECO:0000313" key="4">
    <source>
        <dbReference type="EMBL" id="ORB11972.1"/>
    </source>
</evidence>
<dbReference type="OrthoDB" id="3628931at2"/>
<feature type="signal peptide" evidence="2">
    <location>
        <begin position="1"/>
        <end position="24"/>
    </location>
</feature>
<protein>
    <submittedName>
        <fullName evidence="3">Putative lipoprotein LppN</fullName>
    </submittedName>
</protein>
<evidence type="ECO:0000313" key="5">
    <source>
        <dbReference type="Proteomes" id="UP000192374"/>
    </source>
</evidence>
<feature type="chain" id="PRO_5043680595" evidence="2">
    <location>
        <begin position="25"/>
        <end position="171"/>
    </location>
</feature>
<accession>A0A7I7PKR2</accession>
<dbReference type="EMBL" id="AP022583">
    <property type="protein sequence ID" value="BBY09228.1"/>
    <property type="molecule type" value="Genomic_DNA"/>
</dbReference>